<reference evidence="1" key="1">
    <citation type="submission" date="2018-01" db="EMBL/GenBank/DDBJ databases">
        <authorList>
            <person name="Mao J.F."/>
        </authorList>
    </citation>
    <scope>NUCLEOTIDE SEQUENCE</scope>
    <source>
        <strain evidence="1">Huo1</strain>
        <tissue evidence="1">Leaf</tissue>
    </source>
</reference>
<name>A0A8X8X1P9_SALSN</name>
<organism evidence="1">
    <name type="scientific">Salvia splendens</name>
    <name type="common">Scarlet sage</name>
    <dbReference type="NCBI Taxonomy" id="180675"/>
    <lineage>
        <taxon>Eukaryota</taxon>
        <taxon>Viridiplantae</taxon>
        <taxon>Streptophyta</taxon>
        <taxon>Embryophyta</taxon>
        <taxon>Tracheophyta</taxon>
        <taxon>Spermatophyta</taxon>
        <taxon>Magnoliopsida</taxon>
        <taxon>eudicotyledons</taxon>
        <taxon>Gunneridae</taxon>
        <taxon>Pentapetalae</taxon>
        <taxon>asterids</taxon>
        <taxon>lamiids</taxon>
        <taxon>Lamiales</taxon>
        <taxon>Lamiaceae</taxon>
        <taxon>Nepetoideae</taxon>
        <taxon>Mentheae</taxon>
        <taxon>Salviinae</taxon>
        <taxon>Salvia</taxon>
        <taxon>Salvia subgen. Calosphace</taxon>
        <taxon>core Calosphace</taxon>
    </lineage>
</organism>
<dbReference type="Proteomes" id="UP000298416">
    <property type="component" value="Unassembled WGS sequence"/>
</dbReference>
<comment type="caution">
    <text evidence="1">The sequence shown here is derived from an EMBL/GenBank/DDBJ whole genome shotgun (WGS) entry which is preliminary data.</text>
</comment>
<reference evidence="1" key="2">
    <citation type="submission" date="2020-08" db="EMBL/GenBank/DDBJ databases">
        <title>Plant Genome Project.</title>
        <authorList>
            <person name="Zhang R.-G."/>
        </authorList>
    </citation>
    <scope>NUCLEOTIDE SEQUENCE</scope>
    <source>
        <strain evidence="1">Huo1</strain>
        <tissue evidence="1">Leaf</tissue>
    </source>
</reference>
<gene>
    <name evidence="1" type="ORF">SASPL_136975</name>
</gene>
<keyword evidence="2" id="KW-1185">Reference proteome</keyword>
<accession>A0A8X8X1P9</accession>
<evidence type="ECO:0000313" key="1">
    <source>
        <dbReference type="EMBL" id="KAG6404722.1"/>
    </source>
</evidence>
<protein>
    <submittedName>
        <fullName evidence="1">Uncharacterized protein</fullName>
    </submittedName>
</protein>
<proteinExistence type="predicted"/>
<evidence type="ECO:0000313" key="2">
    <source>
        <dbReference type="Proteomes" id="UP000298416"/>
    </source>
</evidence>
<dbReference type="EMBL" id="PNBA02000013">
    <property type="protein sequence ID" value="KAG6404722.1"/>
    <property type="molecule type" value="Genomic_DNA"/>
</dbReference>
<sequence>MYWKCPPYSGCFYSIAIPDLSLFNHSFGNTYNLPPPPLTTLPSSTAAGPISGKFEYQNSSITVSGDIDLDLGSIHVARDLSLPVNGVVNALDCELEPFISCDGHQDDQIGKDFVQFEGRDVDVEDTDVEVVDDALEHDGEGEVAEAEEGRVAGAAVGAETLGRTCELLLVAGSLFRADNSGAYDAMRGTASAGAATVVAVARYAKAVT</sequence>
<dbReference type="AlphaFoldDB" id="A0A8X8X1P9"/>